<proteinExistence type="predicted"/>
<reference evidence="1 2" key="1">
    <citation type="submission" date="2020-02" db="EMBL/GenBank/DDBJ databases">
        <title>Draft genome sequence of Haematococcus lacustris strain NIES-144.</title>
        <authorList>
            <person name="Morimoto D."/>
            <person name="Nakagawa S."/>
            <person name="Yoshida T."/>
            <person name="Sawayama S."/>
        </authorList>
    </citation>
    <scope>NUCLEOTIDE SEQUENCE [LARGE SCALE GENOMIC DNA]</scope>
    <source>
        <strain evidence="1 2">NIES-144</strain>
    </source>
</reference>
<gene>
    <name evidence="1" type="ORF">HaLaN_32147</name>
</gene>
<evidence type="ECO:0000313" key="2">
    <source>
        <dbReference type="Proteomes" id="UP000485058"/>
    </source>
</evidence>
<protein>
    <submittedName>
        <fullName evidence="1">Uncharacterized protein</fullName>
    </submittedName>
</protein>
<organism evidence="1 2">
    <name type="scientific">Haematococcus lacustris</name>
    <name type="common">Green alga</name>
    <name type="synonym">Haematococcus pluvialis</name>
    <dbReference type="NCBI Taxonomy" id="44745"/>
    <lineage>
        <taxon>Eukaryota</taxon>
        <taxon>Viridiplantae</taxon>
        <taxon>Chlorophyta</taxon>
        <taxon>core chlorophytes</taxon>
        <taxon>Chlorophyceae</taxon>
        <taxon>CS clade</taxon>
        <taxon>Chlamydomonadales</taxon>
        <taxon>Haematococcaceae</taxon>
        <taxon>Haematococcus</taxon>
    </lineage>
</organism>
<dbReference type="Proteomes" id="UP000485058">
    <property type="component" value="Unassembled WGS sequence"/>
</dbReference>
<accession>A0A6A0AIV2</accession>
<dbReference type="EMBL" id="BLLF01007254">
    <property type="protein sequence ID" value="GFH32859.1"/>
    <property type="molecule type" value="Genomic_DNA"/>
</dbReference>
<dbReference type="AlphaFoldDB" id="A0A6A0AIV2"/>
<keyword evidence="2" id="KW-1185">Reference proteome</keyword>
<comment type="caution">
    <text evidence="1">The sequence shown here is derived from an EMBL/GenBank/DDBJ whole genome shotgun (WGS) entry which is preliminary data.</text>
</comment>
<sequence length="175" mass="18678">MEEALYFGVVPWDRPSASSSISTGFPSMFKYSLFASQLIALGAWEHHYSPPTLFRSLSAGCSWLECSVIVREEVRQEAFAPSCCAVGSVLDSYFRIVVLLPFALACRGMSGNDVAACSLPSGLTELAAGLQQCFRHLQGAGIPAVEGSQPRFFVIGVGASEVNPADDCGCGMRAR</sequence>
<evidence type="ECO:0000313" key="1">
    <source>
        <dbReference type="EMBL" id="GFH32859.1"/>
    </source>
</evidence>
<name>A0A6A0AIV2_HAELA</name>